<gene>
    <name evidence="1" type="ORF">A2311_04745</name>
</gene>
<dbReference type="Proteomes" id="UP000178951">
    <property type="component" value="Unassembled WGS sequence"/>
</dbReference>
<dbReference type="STRING" id="1802583.A2311_04745"/>
<protein>
    <recommendedName>
        <fullName evidence="3">FlgD Ig-like domain-containing protein</fullName>
    </recommendedName>
</protein>
<organism evidence="1 2">
    <name type="scientific">candidate division WOR-1 bacterium RIFOXYB2_FULL_48_7</name>
    <dbReference type="NCBI Taxonomy" id="1802583"/>
    <lineage>
        <taxon>Bacteria</taxon>
        <taxon>Bacillati</taxon>
        <taxon>Saganbacteria</taxon>
    </lineage>
</organism>
<reference evidence="1 2" key="1">
    <citation type="journal article" date="2016" name="Nat. Commun.">
        <title>Thousands of microbial genomes shed light on interconnected biogeochemical processes in an aquifer system.</title>
        <authorList>
            <person name="Anantharaman K."/>
            <person name="Brown C.T."/>
            <person name="Hug L.A."/>
            <person name="Sharon I."/>
            <person name="Castelle C.J."/>
            <person name="Probst A.J."/>
            <person name="Thomas B.C."/>
            <person name="Singh A."/>
            <person name="Wilkins M.J."/>
            <person name="Karaoz U."/>
            <person name="Brodie E.L."/>
            <person name="Williams K.H."/>
            <person name="Hubbard S.S."/>
            <person name="Banfield J.F."/>
        </authorList>
    </citation>
    <scope>NUCLEOTIDE SEQUENCE [LARGE SCALE GENOMIC DNA]</scope>
</reference>
<dbReference type="EMBL" id="MEUF01000027">
    <property type="protein sequence ID" value="OGC35476.1"/>
    <property type="molecule type" value="Genomic_DNA"/>
</dbReference>
<comment type="caution">
    <text evidence="1">The sequence shown here is derived from an EMBL/GenBank/DDBJ whole genome shotgun (WGS) entry which is preliminary data.</text>
</comment>
<evidence type="ECO:0000313" key="2">
    <source>
        <dbReference type="Proteomes" id="UP000178951"/>
    </source>
</evidence>
<sequence length="109" mass="12330">MRQRSWLIVFLLTFTIINYPNPFNPKGGQTVTFECTADTTFESTLYIYNLGAEKIFSRSVTINAGKTYLTWNGYSFANEQIGNGAYLYRLVDLTSRSPVGKGKILVINQ</sequence>
<proteinExistence type="predicted"/>
<evidence type="ECO:0000313" key="1">
    <source>
        <dbReference type="EMBL" id="OGC35476.1"/>
    </source>
</evidence>
<dbReference type="AlphaFoldDB" id="A0A1F4TS40"/>
<evidence type="ECO:0008006" key="3">
    <source>
        <dbReference type="Google" id="ProtNLM"/>
    </source>
</evidence>
<name>A0A1F4TS40_UNCSA</name>
<accession>A0A1F4TS40</accession>